<comment type="similarity">
    <text evidence="4">Belongs to the cytochrome P450 family.</text>
</comment>
<dbReference type="EMBL" id="JAEVFJ010000006">
    <property type="protein sequence ID" value="KAH8103810.1"/>
    <property type="molecule type" value="Genomic_DNA"/>
</dbReference>
<dbReference type="CDD" id="cd11069">
    <property type="entry name" value="CYP_FUM15-like"/>
    <property type="match status" value="1"/>
</dbReference>
<evidence type="ECO:0000256" key="14">
    <source>
        <dbReference type="SAM" id="SignalP"/>
    </source>
</evidence>
<accession>A0A8K0UVT3</accession>
<keyword evidence="9" id="KW-0560">Oxidoreductase</keyword>
<dbReference type="PANTHER" id="PTHR24305">
    <property type="entry name" value="CYTOCHROME P450"/>
    <property type="match status" value="1"/>
</dbReference>
<dbReference type="Proteomes" id="UP000813824">
    <property type="component" value="Unassembled WGS sequence"/>
</dbReference>
<sequence>MGVLLQVASLPIATWLLWKLIGSSFRGTSLDNIPGPKPASFLLGHFDVLMSKDYWAFLQDISRNYGGIVKLQELFGRKFLYVADPAALHTMFVKEPNNFEESSEFLIGNRLLFGPGLASASGEMHRKQRKLLNPAFAPAHLREIAPVFFDVANTMCDAIAEEVTNGQEEVNMAAWTGRGALEIVGQSAMGYSFDQLKGSVSNEYAIALRSLMPTVFSIALHWFFVPWSIYLGPPKFRRWLLDFYPFPNAQKLKNIVNTVWDRSVTIVDQHKAALLNGDEAVNERVGGGKDIISILLRANMQASEEDRLPDEQLTAQVNTLIFAASDTTSNGLARVLHTLAENQDVQERLRKEINDIRKESWDGEELTYERLCEMPFLDAVVRETLRVYPPVLSMDRVALCDTVLPLSKPITDTDGKTITEVLVTKDTTLNIGIYTFNRSKDLWGEDAEDWKPERWLKPLPDTIKNSPSGAVFGNLMTFAGGPRSCIGFKYAELEIKAFLFHLVERFKFTPATSSKIIWNTSFVVFPSVTKDSSKAEMPLKVEIIRSTA</sequence>
<dbReference type="PRINTS" id="PR00385">
    <property type="entry name" value="P450"/>
</dbReference>
<comment type="pathway">
    <text evidence="3">Secondary metabolite biosynthesis; terpenoid biosynthesis.</text>
</comment>
<dbReference type="PRINTS" id="PR00463">
    <property type="entry name" value="EP450I"/>
</dbReference>
<feature type="binding site" description="axial binding residue" evidence="13">
    <location>
        <position position="485"/>
    </location>
    <ligand>
        <name>heme</name>
        <dbReference type="ChEBI" id="CHEBI:30413"/>
    </ligand>
    <ligandPart>
        <name>Fe</name>
        <dbReference type="ChEBI" id="CHEBI:18248"/>
    </ligandPart>
</feature>
<evidence type="ECO:0000256" key="10">
    <source>
        <dbReference type="ARBA" id="ARBA00023004"/>
    </source>
</evidence>
<dbReference type="InterPro" id="IPR001128">
    <property type="entry name" value="Cyt_P450"/>
</dbReference>
<dbReference type="GO" id="GO:0016705">
    <property type="term" value="F:oxidoreductase activity, acting on paired donors, with incorporation or reduction of molecular oxygen"/>
    <property type="evidence" value="ECO:0007669"/>
    <property type="project" value="InterPro"/>
</dbReference>
<dbReference type="GO" id="GO:0005506">
    <property type="term" value="F:iron ion binding"/>
    <property type="evidence" value="ECO:0007669"/>
    <property type="project" value="InterPro"/>
</dbReference>
<keyword evidence="8" id="KW-1133">Transmembrane helix</keyword>
<evidence type="ECO:0000256" key="13">
    <source>
        <dbReference type="PIRSR" id="PIRSR602401-1"/>
    </source>
</evidence>
<name>A0A8K0UVT3_9AGAR</name>
<evidence type="ECO:0000256" key="12">
    <source>
        <dbReference type="ARBA" id="ARBA00023136"/>
    </source>
</evidence>
<evidence type="ECO:0000256" key="5">
    <source>
        <dbReference type="ARBA" id="ARBA00022617"/>
    </source>
</evidence>
<dbReference type="OrthoDB" id="1470350at2759"/>
<feature type="signal peptide" evidence="14">
    <location>
        <begin position="1"/>
        <end position="30"/>
    </location>
</feature>
<evidence type="ECO:0000313" key="16">
    <source>
        <dbReference type="Proteomes" id="UP000813824"/>
    </source>
</evidence>
<dbReference type="InterPro" id="IPR002401">
    <property type="entry name" value="Cyt_P450_E_grp-I"/>
</dbReference>
<dbReference type="GO" id="GO:0016020">
    <property type="term" value="C:membrane"/>
    <property type="evidence" value="ECO:0007669"/>
    <property type="project" value="UniProtKB-SubCell"/>
</dbReference>
<dbReference type="Gene3D" id="1.10.630.10">
    <property type="entry name" value="Cytochrome P450"/>
    <property type="match status" value="1"/>
</dbReference>
<dbReference type="InterPro" id="IPR050121">
    <property type="entry name" value="Cytochrome_P450_monoxygenase"/>
</dbReference>
<dbReference type="PANTHER" id="PTHR24305:SF166">
    <property type="entry name" value="CYTOCHROME P450 12A4, MITOCHONDRIAL-RELATED"/>
    <property type="match status" value="1"/>
</dbReference>
<keyword evidence="14" id="KW-0732">Signal</keyword>
<feature type="chain" id="PRO_5035479025" evidence="14">
    <location>
        <begin position="31"/>
        <end position="548"/>
    </location>
</feature>
<organism evidence="15 16">
    <name type="scientific">Cristinia sonorae</name>
    <dbReference type="NCBI Taxonomy" id="1940300"/>
    <lineage>
        <taxon>Eukaryota</taxon>
        <taxon>Fungi</taxon>
        <taxon>Dikarya</taxon>
        <taxon>Basidiomycota</taxon>
        <taxon>Agaricomycotina</taxon>
        <taxon>Agaricomycetes</taxon>
        <taxon>Agaricomycetidae</taxon>
        <taxon>Agaricales</taxon>
        <taxon>Pleurotineae</taxon>
        <taxon>Stephanosporaceae</taxon>
        <taxon>Cristinia</taxon>
    </lineage>
</organism>
<gene>
    <name evidence="15" type="ORF">BXZ70DRAFT_922797</name>
</gene>
<dbReference type="GO" id="GO:0004497">
    <property type="term" value="F:monooxygenase activity"/>
    <property type="evidence" value="ECO:0007669"/>
    <property type="project" value="UniProtKB-KW"/>
</dbReference>
<protein>
    <submittedName>
        <fullName evidence="15">Cytochrome P450</fullName>
    </submittedName>
</protein>
<dbReference type="InterPro" id="IPR036396">
    <property type="entry name" value="Cyt_P450_sf"/>
</dbReference>
<dbReference type="SUPFAM" id="SSF48264">
    <property type="entry name" value="Cytochrome P450"/>
    <property type="match status" value="1"/>
</dbReference>
<proteinExistence type="inferred from homology"/>
<keyword evidence="7 13" id="KW-0479">Metal-binding</keyword>
<evidence type="ECO:0000256" key="8">
    <source>
        <dbReference type="ARBA" id="ARBA00022989"/>
    </source>
</evidence>
<reference evidence="15" key="1">
    <citation type="journal article" date="2021" name="New Phytol.">
        <title>Evolutionary innovations through gain and loss of genes in the ectomycorrhizal Boletales.</title>
        <authorList>
            <person name="Wu G."/>
            <person name="Miyauchi S."/>
            <person name="Morin E."/>
            <person name="Kuo A."/>
            <person name="Drula E."/>
            <person name="Varga T."/>
            <person name="Kohler A."/>
            <person name="Feng B."/>
            <person name="Cao Y."/>
            <person name="Lipzen A."/>
            <person name="Daum C."/>
            <person name="Hundley H."/>
            <person name="Pangilinan J."/>
            <person name="Johnson J."/>
            <person name="Barry K."/>
            <person name="LaButti K."/>
            <person name="Ng V."/>
            <person name="Ahrendt S."/>
            <person name="Min B."/>
            <person name="Choi I.G."/>
            <person name="Park H."/>
            <person name="Plett J.M."/>
            <person name="Magnuson J."/>
            <person name="Spatafora J.W."/>
            <person name="Nagy L.G."/>
            <person name="Henrissat B."/>
            <person name="Grigoriev I.V."/>
            <person name="Yang Z.L."/>
            <person name="Xu J."/>
            <person name="Martin F.M."/>
        </authorList>
    </citation>
    <scope>NUCLEOTIDE SEQUENCE</scope>
    <source>
        <strain evidence="15">KKN 215</strain>
    </source>
</reference>
<evidence type="ECO:0000256" key="9">
    <source>
        <dbReference type="ARBA" id="ARBA00023002"/>
    </source>
</evidence>
<comment type="cofactor">
    <cofactor evidence="1 13">
        <name>heme</name>
        <dbReference type="ChEBI" id="CHEBI:30413"/>
    </cofactor>
</comment>
<evidence type="ECO:0000256" key="3">
    <source>
        <dbReference type="ARBA" id="ARBA00004721"/>
    </source>
</evidence>
<evidence type="ECO:0000256" key="7">
    <source>
        <dbReference type="ARBA" id="ARBA00022723"/>
    </source>
</evidence>
<comment type="subcellular location">
    <subcellularLocation>
        <location evidence="2">Membrane</location>
    </subcellularLocation>
</comment>
<dbReference type="GO" id="GO:0020037">
    <property type="term" value="F:heme binding"/>
    <property type="evidence" value="ECO:0007669"/>
    <property type="project" value="InterPro"/>
</dbReference>
<evidence type="ECO:0000256" key="2">
    <source>
        <dbReference type="ARBA" id="ARBA00004370"/>
    </source>
</evidence>
<keyword evidence="16" id="KW-1185">Reference proteome</keyword>
<keyword evidence="11" id="KW-0503">Monooxygenase</keyword>
<comment type="caution">
    <text evidence="15">The sequence shown here is derived from an EMBL/GenBank/DDBJ whole genome shotgun (WGS) entry which is preliminary data.</text>
</comment>
<dbReference type="AlphaFoldDB" id="A0A8K0UVT3"/>
<evidence type="ECO:0000256" key="6">
    <source>
        <dbReference type="ARBA" id="ARBA00022692"/>
    </source>
</evidence>
<keyword evidence="12" id="KW-0472">Membrane</keyword>
<dbReference type="Pfam" id="PF00067">
    <property type="entry name" value="p450"/>
    <property type="match status" value="1"/>
</dbReference>
<keyword evidence="6" id="KW-0812">Transmembrane</keyword>
<evidence type="ECO:0000256" key="1">
    <source>
        <dbReference type="ARBA" id="ARBA00001971"/>
    </source>
</evidence>
<evidence type="ECO:0000256" key="11">
    <source>
        <dbReference type="ARBA" id="ARBA00023033"/>
    </source>
</evidence>
<keyword evidence="5 13" id="KW-0349">Heme</keyword>
<evidence type="ECO:0000313" key="15">
    <source>
        <dbReference type="EMBL" id="KAH8103810.1"/>
    </source>
</evidence>
<keyword evidence="10 13" id="KW-0408">Iron</keyword>
<evidence type="ECO:0000256" key="4">
    <source>
        <dbReference type="ARBA" id="ARBA00010617"/>
    </source>
</evidence>